<feature type="transmembrane region" description="Helical" evidence="5">
    <location>
        <begin position="349"/>
        <end position="368"/>
    </location>
</feature>
<evidence type="ECO:0000259" key="6">
    <source>
        <dbReference type="PROSITE" id="PS50850"/>
    </source>
</evidence>
<keyword evidence="4 5" id="KW-0472">Membrane</keyword>
<dbReference type="InterPro" id="IPR011701">
    <property type="entry name" value="MFS"/>
</dbReference>
<keyword evidence="3 5" id="KW-1133">Transmembrane helix</keyword>
<feature type="transmembrane region" description="Helical" evidence="5">
    <location>
        <begin position="192"/>
        <end position="216"/>
    </location>
</feature>
<feature type="transmembrane region" description="Helical" evidence="5">
    <location>
        <begin position="97"/>
        <end position="116"/>
    </location>
</feature>
<dbReference type="Pfam" id="PF07690">
    <property type="entry name" value="MFS_1"/>
    <property type="match status" value="1"/>
</dbReference>
<protein>
    <recommendedName>
        <fullName evidence="6">Major facilitator superfamily (MFS) profile domain-containing protein</fullName>
    </recommendedName>
</protein>
<feature type="transmembrane region" description="Helical" evidence="5">
    <location>
        <begin position="318"/>
        <end position="337"/>
    </location>
</feature>
<dbReference type="GO" id="GO:0022857">
    <property type="term" value="F:transmembrane transporter activity"/>
    <property type="evidence" value="ECO:0007669"/>
    <property type="project" value="InterPro"/>
</dbReference>
<evidence type="ECO:0000256" key="3">
    <source>
        <dbReference type="ARBA" id="ARBA00022989"/>
    </source>
</evidence>
<feature type="transmembrane region" description="Helical" evidence="5">
    <location>
        <begin position="222"/>
        <end position="243"/>
    </location>
</feature>
<dbReference type="AlphaFoldDB" id="A0AA88Y7E2"/>
<reference evidence="7" key="1">
    <citation type="submission" date="2019-08" db="EMBL/GenBank/DDBJ databases">
        <title>The improved chromosome-level genome for the pearl oyster Pinctada fucata martensii using PacBio sequencing and Hi-C.</title>
        <authorList>
            <person name="Zheng Z."/>
        </authorList>
    </citation>
    <scope>NUCLEOTIDE SEQUENCE</scope>
    <source>
        <strain evidence="7">ZZ-2019</strain>
        <tissue evidence="7">Adductor muscle</tissue>
    </source>
</reference>
<keyword evidence="2 5" id="KW-0812">Transmembrane</keyword>
<sequence length="456" mass="50084">MVRQYSTEKDVLLPRDPNKTYNPWMCLLLGPVVMFHITAYFLQMLIINQYSYFRFLDEHFPEISGNATKLDQSKCANSTASDVYEAQVQMQSLTSKFTIYITLAAGLPGIFASLLFGSFSDTYGRKPFIALPLLGTLIKGILCAVGIYFKVNIYVFLAFILLEGLTGTFMSTITMELAYIADVTLPGKNRSLFIALAEMAGGTGALIGSVLSGYFINQSSYLAPMTSSCVIVSLGLMIILLLLPETLTYSNQEHPTLMSRLKEVVSFYLHDTSQSGKKWDYILCIVILTFSSMVTFGRTNVETLYQINTPFCWGPVKIGWFVAIRMAAQFILGLSLIRICQACWEDEIIGMFGAITCFASFILEAFAVTDLELLLVPAVGIGSQVTSPMIKAIMSKMTNPNKQGVLTAGIGMTESSCSLVGTVLSGAVYSVTVSFFRGSVFILFAVFVAAAIFFLM</sequence>
<evidence type="ECO:0000256" key="4">
    <source>
        <dbReference type="ARBA" id="ARBA00023136"/>
    </source>
</evidence>
<feature type="transmembrane region" description="Helical" evidence="5">
    <location>
        <begin position="279"/>
        <end position="298"/>
    </location>
</feature>
<dbReference type="InterPro" id="IPR036259">
    <property type="entry name" value="MFS_trans_sf"/>
</dbReference>
<evidence type="ECO:0000313" key="7">
    <source>
        <dbReference type="EMBL" id="KAK3096820.1"/>
    </source>
</evidence>
<feature type="transmembrane region" description="Helical" evidence="5">
    <location>
        <begin position="21"/>
        <end position="47"/>
    </location>
</feature>
<dbReference type="EMBL" id="VSWD01000007">
    <property type="protein sequence ID" value="KAK3096820.1"/>
    <property type="molecule type" value="Genomic_DNA"/>
</dbReference>
<name>A0AA88Y7E2_PINIB</name>
<feature type="domain" description="Major facilitator superfamily (MFS) profile" evidence="6">
    <location>
        <begin position="32"/>
        <end position="456"/>
    </location>
</feature>
<dbReference type="Gene3D" id="1.20.1250.20">
    <property type="entry name" value="MFS general substrate transporter like domains"/>
    <property type="match status" value="1"/>
</dbReference>
<dbReference type="SUPFAM" id="SSF103473">
    <property type="entry name" value="MFS general substrate transporter"/>
    <property type="match status" value="1"/>
</dbReference>
<evidence type="ECO:0000256" key="2">
    <source>
        <dbReference type="ARBA" id="ARBA00022692"/>
    </source>
</evidence>
<gene>
    <name evidence="7" type="ORF">FSP39_003622</name>
</gene>
<evidence type="ECO:0000313" key="8">
    <source>
        <dbReference type="Proteomes" id="UP001186944"/>
    </source>
</evidence>
<keyword evidence="8" id="KW-1185">Reference proteome</keyword>
<dbReference type="PROSITE" id="PS50850">
    <property type="entry name" value="MFS"/>
    <property type="match status" value="1"/>
</dbReference>
<feature type="transmembrane region" description="Helical" evidence="5">
    <location>
        <begin position="128"/>
        <end position="149"/>
    </location>
</feature>
<feature type="transmembrane region" description="Helical" evidence="5">
    <location>
        <begin position="155"/>
        <end position="180"/>
    </location>
</feature>
<proteinExistence type="predicted"/>
<organism evidence="7 8">
    <name type="scientific">Pinctada imbricata</name>
    <name type="common">Atlantic pearl-oyster</name>
    <name type="synonym">Pinctada martensii</name>
    <dbReference type="NCBI Taxonomy" id="66713"/>
    <lineage>
        <taxon>Eukaryota</taxon>
        <taxon>Metazoa</taxon>
        <taxon>Spiralia</taxon>
        <taxon>Lophotrochozoa</taxon>
        <taxon>Mollusca</taxon>
        <taxon>Bivalvia</taxon>
        <taxon>Autobranchia</taxon>
        <taxon>Pteriomorphia</taxon>
        <taxon>Pterioida</taxon>
        <taxon>Pterioidea</taxon>
        <taxon>Pteriidae</taxon>
        <taxon>Pinctada</taxon>
    </lineage>
</organism>
<comment type="caution">
    <text evidence="7">The sequence shown here is derived from an EMBL/GenBank/DDBJ whole genome shotgun (WGS) entry which is preliminary data.</text>
</comment>
<feature type="transmembrane region" description="Helical" evidence="5">
    <location>
        <begin position="435"/>
        <end position="455"/>
    </location>
</feature>
<dbReference type="PANTHER" id="PTHR23507">
    <property type="entry name" value="ZGC:174356"/>
    <property type="match status" value="1"/>
</dbReference>
<evidence type="ECO:0000256" key="1">
    <source>
        <dbReference type="ARBA" id="ARBA00004141"/>
    </source>
</evidence>
<dbReference type="GO" id="GO:0016020">
    <property type="term" value="C:membrane"/>
    <property type="evidence" value="ECO:0007669"/>
    <property type="project" value="UniProtKB-SubCell"/>
</dbReference>
<comment type="subcellular location">
    <subcellularLocation>
        <location evidence="1">Membrane</location>
        <topology evidence="1">Multi-pass membrane protein</topology>
    </subcellularLocation>
</comment>
<accession>A0AA88Y7E2</accession>
<dbReference type="InterPro" id="IPR020846">
    <property type="entry name" value="MFS_dom"/>
</dbReference>
<evidence type="ECO:0000256" key="5">
    <source>
        <dbReference type="SAM" id="Phobius"/>
    </source>
</evidence>
<dbReference type="Proteomes" id="UP001186944">
    <property type="component" value="Unassembled WGS sequence"/>
</dbReference>
<dbReference type="PANTHER" id="PTHR23507:SF1">
    <property type="entry name" value="FI18259P1-RELATED"/>
    <property type="match status" value="1"/>
</dbReference>
<feature type="transmembrane region" description="Helical" evidence="5">
    <location>
        <begin position="405"/>
        <end position="429"/>
    </location>
</feature>